<organism evidence="4">
    <name type="scientific">mine drainage metagenome</name>
    <dbReference type="NCBI Taxonomy" id="410659"/>
    <lineage>
        <taxon>unclassified sequences</taxon>
        <taxon>metagenomes</taxon>
        <taxon>ecological metagenomes</taxon>
    </lineage>
</organism>
<dbReference type="AlphaFoldDB" id="T1A7I9"/>
<accession>T1A7I9</accession>
<keyword evidence="2 4" id="KW-0067">ATP-binding</keyword>
<dbReference type="Pfam" id="PF00005">
    <property type="entry name" value="ABC_tran"/>
    <property type="match status" value="1"/>
</dbReference>
<dbReference type="InterPro" id="IPR027417">
    <property type="entry name" value="P-loop_NTPase"/>
</dbReference>
<evidence type="ECO:0000256" key="2">
    <source>
        <dbReference type="ARBA" id="ARBA00022840"/>
    </source>
</evidence>
<name>T1A7I9_9ZZZZ</name>
<sequence length="307" mass="34306">MIEIENLRFRYPAGERDVISGLSLQIRRGSLFGLLGPNGSGKTTLISILTGLLQSQYGQIRIDHKSLPQDLDDIQALISLVPQEYAFYPKLSVLENLLFFGRVLAIPAHQVHARVSEAVTVAELESFEMIRAEYLSGGLKRRLNLAIGLLNRPQLLFLDEPTVGVDPQARHFILETVRQINSNGTTVIYTSHYMEEVEALCDEIAVLDNGQMLACGTLDQLLSHTCSRTLTVTLTSTPSVLQRDALLKTPGLEIQGNGLHMSDCRESDLRALMYFLETENMSVACMKYGHGNLEEWFLRMTGRQLRA</sequence>
<comment type="caution">
    <text evidence="4">The sequence shown here is derived from an EMBL/GenBank/DDBJ whole genome shotgun (WGS) entry which is preliminary data.</text>
</comment>
<dbReference type="Gene3D" id="3.40.50.300">
    <property type="entry name" value="P-loop containing nucleotide triphosphate hydrolases"/>
    <property type="match status" value="1"/>
</dbReference>
<evidence type="ECO:0000313" key="4">
    <source>
        <dbReference type="EMBL" id="EQD52833.1"/>
    </source>
</evidence>
<dbReference type="EMBL" id="AUZY01006893">
    <property type="protein sequence ID" value="EQD52833.1"/>
    <property type="molecule type" value="Genomic_DNA"/>
</dbReference>
<proteinExistence type="predicted"/>
<dbReference type="InterPro" id="IPR003439">
    <property type="entry name" value="ABC_transporter-like_ATP-bd"/>
</dbReference>
<dbReference type="SUPFAM" id="SSF52540">
    <property type="entry name" value="P-loop containing nucleoside triphosphate hydrolases"/>
    <property type="match status" value="1"/>
</dbReference>
<dbReference type="InterPro" id="IPR003593">
    <property type="entry name" value="AAA+_ATPase"/>
</dbReference>
<dbReference type="GO" id="GO:0005524">
    <property type="term" value="F:ATP binding"/>
    <property type="evidence" value="ECO:0007669"/>
    <property type="project" value="UniProtKB-KW"/>
</dbReference>
<reference evidence="4" key="1">
    <citation type="submission" date="2013-08" db="EMBL/GenBank/DDBJ databases">
        <authorList>
            <person name="Mendez C."/>
            <person name="Richter M."/>
            <person name="Ferrer M."/>
            <person name="Sanchez J."/>
        </authorList>
    </citation>
    <scope>NUCLEOTIDE SEQUENCE</scope>
</reference>
<dbReference type="PANTHER" id="PTHR43582">
    <property type="entry name" value="LINEARMYCIN RESISTANCE ATP-BINDING PROTEIN LNRL"/>
    <property type="match status" value="1"/>
</dbReference>
<keyword evidence="1" id="KW-0547">Nucleotide-binding</keyword>
<gene>
    <name evidence="4" type="ORF">B1B_10535</name>
</gene>
<dbReference type="CDD" id="cd03230">
    <property type="entry name" value="ABC_DR_subfamily_A"/>
    <property type="match status" value="1"/>
</dbReference>
<evidence type="ECO:0000259" key="3">
    <source>
        <dbReference type="PROSITE" id="PS50893"/>
    </source>
</evidence>
<reference evidence="4" key="2">
    <citation type="journal article" date="2014" name="ISME J.">
        <title>Microbial stratification in low pH oxic and suboxic macroscopic growths along an acid mine drainage.</title>
        <authorList>
            <person name="Mendez-Garcia C."/>
            <person name="Mesa V."/>
            <person name="Sprenger R.R."/>
            <person name="Richter M."/>
            <person name="Diez M.S."/>
            <person name="Solano J."/>
            <person name="Bargiela R."/>
            <person name="Golyshina O.V."/>
            <person name="Manteca A."/>
            <person name="Ramos J.L."/>
            <person name="Gallego J.R."/>
            <person name="Llorente I."/>
            <person name="Martins Dos Santos V.A."/>
            <person name="Jensen O.N."/>
            <person name="Pelaez A.I."/>
            <person name="Sanchez J."/>
            <person name="Ferrer M."/>
        </authorList>
    </citation>
    <scope>NUCLEOTIDE SEQUENCE</scope>
</reference>
<evidence type="ECO:0000256" key="1">
    <source>
        <dbReference type="ARBA" id="ARBA00022741"/>
    </source>
</evidence>
<dbReference type="PROSITE" id="PS50893">
    <property type="entry name" value="ABC_TRANSPORTER_2"/>
    <property type="match status" value="1"/>
</dbReference>
<dbReference type="SMART" id="SM00382">
    <property type="entry name" value="AAA"/>
    <property type="match status" value="1"/>
</dbReference>
<feature type="domain" description="ABC transporter" evidence="3">
    <location>
        <begin position="2"/>
        <end position="234"/>
    </location>
</feature>
<dbReference type="GO" id="GO:0016887">
    <property type="term" value="F:ATP hydrolysis activity"/>
    <property type="evidence" value="ECO:0007669"/>
    <property type="project" value="InterPro"/>
</dbReference>
<dbReference type="PANTHER" id="PTHR43582:SF2">
    <property type="entry name" value="LINEARMYCIN RESISTANCE ATP-BINDING PROTEIN LNRL"/>
    <property type="match status" value="1"/>
</dbReference>
<protein>
    <submittedName>
        <fullName evidence="4">Multidrug ABC transporter, ATP-binding protein</fullName>
    </submittedName>
</protein>